<keyword evidence="6 16" id="KW-0540">Nuclease</keyword>
<comment type="catalytic activity">
    <reaction evidence="15">
        <text>ribonucleotidyl-uridine-RNA = a 5'-end dephospho-uridine-RNA + a 3'-end 2',3'-cyclophospho-ribonucleotide-RNA</text>
        <dbReference type="Rhea" id="RHEA:67792"/>
        <dbReference type="Rhea" id="RHEA-COMP:10464"/>
        <dbReference type="Rhea" id="RHEA-COMP:17354"/>
        <dbReference type="Rhea" id="RHEA-COMP:17356"/>
        <dbReference type="ChEBI" id="CHEBI:83064"/>
        <dbReference type="ChEBI" id="CHEBI:173117"/>
        <dbReference type="ChEBI" id="CHEBI:173224"/>
    </reaction>
    <physiologicalReaction direction="left-to-right" evidence="15">
        <dbReference type="Rhea" id="RHEA:67793"/>
    </physiologicalReaction>
</comment>
<evidence type="ECO:0000313" key="19">
    <source>
        <dbReference type="EMBL" id="KAI7808037.1"/>
    </source>
</evidence>
<dbReference type="GO" id="GO:0005576">
    <property type="term" value="C:extracellular region"/>
    <property type="evidence" value="ECO:0007669"/>
    <property type="project" value="UniProtKB-SubCell"/>
</dbReference>
<keyword evidence="14" id="KW-0456">Lyase</keyword>
<dbReference type="Proteomes" id="UP001059041">
    <property type="component" value="Linkage Group LG7"/>
</dbReference>
<comment type="subunit">
    <text evidence="4 16">Monomer.</text>
</comment>
<evidence type="ECO:0000256" key="14">
    <source>
        <dbReference type="ARBA" id="ARBA00023239"/>
    </source>
</evidence>
<dbReference type="SUPFAM" id="SSF142877">
    <property type="entry name" value="EndoU-like"/>
    <property type="match status" value="1"/>
</dbReference>
<gene>
    <name evidence="19" type="ORF">IRJ41_015539</name>
</gene>
<organism evidence="19 20">
    <name type="scientific">Triplophysa rosa</name>
    <name type="common">Cave loach</name>
    <dbReference type="NCBI Taxonomy" id="992332"/>
    <lineage>
        <taxon>Eukaryota</taxon>
        <taxon>Metazoa</taxon>
        <taxon>Chordata</taxon>
        <taxon>Craniata</taxon>
        <taxon>Vertebrata</taxon>
        <taxon>Euteleostomi</taxon>
        <taxon>Actinopterygii</taxon>
        <taxon>Neopterygii</taxon>
        <taxon>Teleostei</taxon>
        <taxon>Ostariophysi</taxon>
        <taxon>Cypriniformes</taxon>
        <taxon>Nemacheilidae</taxon>
        <taxon>Triplophysa</taxon>
    </lineage>
</organism>
<keyword evidence="5" id="KW-0964">Secreted</keyword>
<dbReference type="InterPro" id="IPR001212">
    <property type="entry name" value="Somatomedin_B_dom"/>
</dbReference>
<dbReference type="CDD" id="cd21159">
    <property type="entry name" value="XendoU"/>
    <property type="match status" value="1"/>
</dbReference>
<evidence type="ECO:0000256" key="15">
    <source>
        <dbReference type="ARBA" id="ARBA00048688"/>
    </source>
</evidence>
<dbReference type="AlphaFoldDB" id="A0A9W7WT83"/>
<comment type="caution">
    <text evidence="19">The sequence shown here is derived from an EMBL/GenBank/DDBJ whole genome shotgun (WGS) entry which is preliminary data.</text>
</comment>
<dbReference type="InterPro" id="IPR018998">
    <property type="entry name" value="EndoU_C"/>
</dbReference>
<evidence type="ECO:0000256" key="13">
    <source>
        <dbReference type="ARBA" id="ARBA00023211"/>
    </source>
</evidence>
<keyword evidence="12" id="KW-1015">Disulfide bond</keyword>
<evidence type="ECO:0000256" key="4">
    <source>
        <dbReference type="ARBA" id="ARBA00011245"/>
    </source>
</evidence>
<evidence type="ECO:0000256" key="12">
    <source>
        <dbReference type="ARBA" id="ARBA00023157"/>
    </source>
</evidence>
<keyword evidence="8" id="KW-0732">Signal</keyword>
<dbReference type="Gene3D" id="4.10.410.20">
    <property type="match status" value="1"/>
</dbReference>
<evidence type="ECO:0000256" key="7">
    <source>
        <dbReference type="ARBA" id="ARBA00022723"/>
    </source>
</evidence>
<dbReference type="PROSITE" id="PS50958">
    <property type="entry name" value="SMB_2"/>
    <property type="match status" value="1"/>
</dbReference>
<dbReference type="EC" id="4.6.1.-" evidence="16"/>
<evidence type="ECO:0000256" key="3">
    <source>
        <dbReference type="ARBA" id="ARBA00010168"/>
    </source>
</evidence>
<evidence type="ECO:0000256" key="10">
    <source>
        <dbReference type="ARBA" id="ARBA00022801"/>
    </source>
</evidence>
<dbReference type="InterPro" id="IPR039787">
    <property type="entry name" value="ENDOU"/>
</dbReference>
<evidence type="ECO:0000313" key="20">
    <source>
        <dbReference type="Proteomes" id="UP001059041"/>
    </source>
</evidence>
<dbReference type="GO" id="GO:0016829">
    <property type="term" value="F:lyase activity"/>
    <property type="evidence" value="ECO:0007669"/>
    <property type="project" value="UniProtKB-KW"/>
</dbReference>
<dbReference type="Pfam" id="PF09412">
    <property type="entry name" value="XendoU"/>
    <property type="match status" value="1"/>
</dbReference>
<evidence type="ECO:0000256" key="5">
    <source>
        <dbReference type="ARBA" id="ARBA00022525"/>
    </source>
</evidence>
<dbReference type="PANTHER" id="PTHR12439:SF40">
    <property type="entry name" value="URIDYLATE-SPECIFIC ENDORIBONUCLEASE"/>
    <property type="match status" value="1"/>
</dbReference>
<evidence type="ECO:0000256" key="1">
    <source>
        <dbReference type="ARBA" id="ARBA00001936"/>
    </source>
</evidence>
<evidence type="ECO:0000256" key="9">
    <source>
        <dbReference type="ARBA" id="ARBA00022759"/>
    </source>
</evidence>
<evidence type="ECO:0000256" key="16">
    <source>
        <dbReference type="RuleBase" id="RU367085"/>
    </source>
</evidence>
<evidence type="ECO:0000259" key="17">
    <source>
        <dbReference type="PROSITE" id="PS50958"/>
    </source>
</evidence>
<dbReference type="PROSITE" id="PS51959">
    <property type="entry name" value="ENDOU"/>
    <property type="match status" value="1"/>
</dbReference>
<dbReference type="SUPFAM" id="SSF90188">
    <property type="entry name" value="Somatomedin B domain"/>
    <property type="match status" value="1"/>
</dbReference>
<dbReference type="EMBL" id="JAFHDT010000007">
    <property type="protein sequence ID" value="KAI7808037.1"/>
    <property type="molecule type" value="Genomic_DNA"/>
</dbReference>
<sequence>MFQCPFYSLCHFVYCTQLMCERYHLGFGTIFSFTTCHGNILGTLSCQDHVLAKWSTLRNSCKRRCGEPFSPLNDCNCDSKCQPLENCCDDYKKHCALTSVTDPEIKSLSETLYRLDSNRATASQLVIDPQEEIPDSETSSQSDLASRPLFKYVNEGTLFSKPTYKALLNLLDNYKRATGDAEDVPSQETQEQDTFLRETMLNTELGRELYNFLHSKGAYASQNEFIQDLKMMWFGLYSRSKGKLDSSGFEHVFVGEIKGGKVSGFHNWLQFYRNEKQGLLDYYSYSFDGPWTTYPDVLGMQFEWDGYFKPVGSAFIGSSPEFDLAIYTLCYITRPGKLCRVSLEGNIQAIQTYTWDNSSYGDGKKYIASAYPATP</sequence>
<feature type="domain" description="SMB" evidence="17">
    <location>
        <begin position="57"/>
        <end position="99"/>
    </location>
</feature>
<evidence type="ECO:0000259" key="18">
    <source>
        <dbReference type="PROSITE" id="PS51959"/>
    </source>
</evidence>
<dbReference type="GO" id="GO:0003723">
    <property type="term" value="F:RNA binding"/>
    <property type="evidence" value="ECO:0007669"/>
    <property type="project" value="UniProtKB-UniRule"/>
</dbReference>
<dbReference type="GO" id="GO:0046872">
    <property type="term" value="F:metal ion binding"/>
    <property type="evidence" value="ECO:0007669"/>
    <property type="project" value="UniProtKB-UniRule"/>
</dbReference>
<evidence type="ECO:0000256" key="11">
    <source>
        <dbReference type="ARBA" id="ARBA00022884"/>
    </source>
</evidence>
<accession>A0A9W7WT83</accession>
<keyword evidence="10 16" id="KW-0378">Hydrolase</keyword>
<proteinExistence type="inferred from homology"/>
<evidence type="ECO:0000256" key="8">
    <source>
        <dbReference type="ARBA" id="ARBA00022729"/>
    </source>
</evidence>
<dbReference type="PANTHER" id="PTHR12439">
    <property type="entry name" value="PLACENTAL PROTEIN 11-RELATED"/>
    <property type="match status" value="1"/>
</dbReference>
<evidence type="ECO:0000256" key="2">
    <source>
        <dbReference type="ARBA" id="ARBA00004613"/>
    </source>
</evidence>
<comment type="cofactor">
    <cofactor evidence="1 16">
        <name>Mn(2+)</name>
        <dbReference type="ChEBI" id="CHEBI:29035"/>
    </cofactor>
</comment>
<comment type="subcellular location">
    <subcellularLocation>
        <location evidence="2">Secreted</location>
    </subcellularLocation>
</comment>
<keyword evidence="20" id="KW-1185">Reference proteome</keyword>
<dbReference type="InterPro" id="IPR036024">
    <property type="entry name" value="Somatomedin_B-like_dom_sf"/>
</dbReference>
<dbReference type="GO" id="GO:0004521">
    <property type="term" value="F:RNA endonuclease activity"/>
    <property type="evidence" value="ECO:0007669"/>
    <property type="project" value="UniProtKB-UniRule"/>
</dbReference>
<keyword evidence="11 16" id="KW-0694">RNA-binding</keyword>
<name>A0A9W7WT83_TRIRA</name>
<keyword evidence="7 16" id="KW-0479">Metal-binding</keyword>
<keyword evidence="9 16" id="KW-0255">Endonuclease</keyword>
<protein>
    <recommendedName>
        <fullName evidence="16">Uridylate-specific endoribonuclease</fullName>
        <ecNumber evidence="16">4.6.1.-</ecNumber>
    </recommendedName>
</protein>
<dbReference type="SMART" id="SM00201">
    <property type="entry name" value="SO"/>
    <property type="match status" value="1"/>
</dbReference>
<keyword evidence="13 16" id="KW-0464">Manganese</keyword>
<dbReference type="InterPro" id="IPR037227">
    <property type="entry name" value="EndoU-like"/>
</dbReference>
<dbReference type="PROSITE" id="PS00524">
    <property type="entry name" value="SMB_1"/>
    <property type="match status" value="1"/>
</dbReference>
<feature type="domain" description="EndoU" evidence="18">
    <location>
        <begin position="101"/>
        <end position="375"/>
    </location>
</feature>
<reference evidence="19" key="1">
    <citation type="submission" date="2021-02" db="EMBL/GenBank/DDBJ databases">
        <title>Comparative genomics reveals that relaxation of natural selection precedes convergent phenotypic evolution of cavefish.</title>
        <authorList>
            <person name="Peng Z."/>
        </authorList>
    </citation>
    <scope>NUCLEOTIDE SEQUENCE</scope>
    <source>
        <tissue evidence="19">Muscle</tissue>
    </source>
</reference>
<dbReference type="Pfam" id="PF01033">
    <property type="entry name" value="Somatomedin_B"/>
    <property type="match status" value="1"/>
</dbReference>
<dbReference type="GO" id="GO:0016787">
    <property type="term" value="F:hydrolase activity"/>
    <property type="evidence" value="ECO:0007669"/>
    <property type="project" value="UniProtKB-KW"/>
</dbReference>
<comment type="similarity">
    <text evidence="3 16">Belongs to the ENDOU family.</text>
</comment>
<evidence type="ECO:0000256" key="6">
    <source>
        <dbReference type="ARBA" id="ARBA00022722"/>
    </source>
</evidence>